<evidence type="ECO:0000256" key="5">
    <source>
        <dbReference type="ARBA" id="ARBA00022741"/>
    </source>
</evidence>
<proteinExistence type="predicted"/>
<evidence type="ECO:0000256" key="3">
    <source>
        <dbReference type="ARBA" id="ARBA00022553"/>
    </source>
</evidence>
<evidence type="ECO:0000256" key="1">
    <source>
        <dbReference type="ARBA" id="ARBA00000085"/>
    </source>
</evidence>
<dbReference type="GO" id="GO:0005524">
    <property type="term" value="F:ATP binding"/>
    <property type="evidence" value="ECO:0007669"/>
    <property type="project" value="UniProtKB-KW"/>
</dbReference>
<evidence type="ECO:0000256" key="6">
    <source>
        <dbReference type="ARBA" id="ARBA00022777"/>
    </source>
</evidence>
<dbReference type="KEGG" id="yag:AABB28_16715"/>
<dbReference type="AlphaFoldDB" id="A0AAN0NGT5"/>
<dbReference type="EMBL" id="CP151762">
    <property type="protein sequence ID" value="WZU63465.1"/>
    <property type="molecule type" value="Genomic_DNA"/>
</dbReference>
<organism evidence="10 11">
    <name type="scientific">Yoonia algicola</name>
    <dbReference type="NCBI Taxonomy" id="3137368"/>
    <lineage>
        <taxon>Bacteria</taxon>
        <taxon>Pseudomonadati</taxon>
        <taxon>Pseudomonadota</taxon>
        <taxon>Alphaproteobacteria</taxon>
        <taxon>Rhodobacterales</taxon>
        <taxon>Paracoccaceae</taxon>
        <taxon>Yoonia</taxon>
    </lineage>
</organism>
<dbReference type="Pfam" id="PF07568">
    <property type="entry name" value="HisKA_2"/>
    <property type="match status" value="1"/>
</dbReference>
<evidence type="ECO:0000256" key="4">
    <source>
        <dbReference type="ARBA" id="ARBA00022679"/>
    </source>
</evidence>
<keyword evidence="8" id="KW-0812">Transmembrane</keyword>
<dbReference type="Proteomes" id="UP001451782">
    <property type="component" value="Chromosome"/>
</dbReference>
<dbReference type="PANTHER" id="PTHR41523">
    <property type="entry name" value="TWO-COMPONENT SYSTEM SENSOR PROTEIN"/>
    <property type="match status" value="1"/>
</dbReference>
<dbReference type="Gene3D" id="3.30.450.20">
    <property type="entry name" value="PAS domain"/>
    <property type="match status" value="2"/>
</dbReference>
<reference evidence="10 11" key="1">
    <citation type="submission" date="2024-04" db="EMBL/GenBank/DDBJ databases">
        <title>Phylogenomic analyses of a clade within the roseobacter group suggest taxonomic reassignments of species of the genera Aestuariivita, Citreicella, Loktanella, Nautella, Pelagibaca, Ruegeria, Thalassobius, Thiobacimonas and Tropicibacter, and the proposal o.</title>
        <authorList>
            <person name="Jeon C.O."/>
        </authorList>
    </citation>
    <scope>NUCLEOTIDE SEQUENCE [LARGE SCALE GENOMIC DNA]</scope>
    <source>
        <strain evidence="10 11">G8-12</strain>
    </source>
</reference>
<protein>
    <recommendedName>
        <fullName evidence="2">histidine kinase</fullName>
        <ecNumber evidence="2">2.7.13.3</ecNumber>
    </recommendedName>
</protein>
<keyword evidence="8" id="KW-1133">Transmembrane helix</keyword>
<comment type="catalytic activity">
    <reaction evidence="1">
        <text>ATP + protein L-histidine = ADP + protein N-phospho-L-histidine.</text>
        <dbReference type="EC" id="2.7.13.3"/>
    </reaction>
</comment>
<dbReference type="InterPro" id="IPR011495">
    <property type="entry name" value="Sig_transdc_His_kin_sub2_dim/P"/>
</dbReference>
<dbReference type="GO" id="GO:0004673">
    <property type="term" value="F:protein histidine kinase activity"/>
    <property type="evidence" value="ECO:0007669"/>
    <property type="project" value="UniProtKB-EC"/>
</dbReference>
<evidence type="ECO:0000256" key="7">
    <source>
        <dbReference type="ARBA" id="ARBA00022840"/>
    </source>
</evidence>
<keyword evidence="8" id="KW-0472">Membrane</keyword>
<evidence type="ECO:0000259" key="9">
    <source>
        <dbReference type="Pfam" id="PF07568"/>
    </source>
</evidence>
<keyword evidence="4" id="KW-0808">Transferase</keyword>
<sequence>MIERAVGAAQLFGSLAPSLLTAPEKCAPILKSFVDVKSDFSFIGVLPLDGITRCSSAERVLDFSGFPNFQNIMETQQPAIEINQAAPASGESVFIISEPFDIDGTFAGFVSISVPHSRLQENTEEMENLGLIDLITFNDDGTMLTSRKGFDAAQAELPADIALAALYGSDAVKFRANNQRGVERRYSVVQIEGSPASMIAIWATDQGIESNLSKILVPGLFPALMWFASMGVAMLAMNTLVLSHLRQLRKKMGVFADTRELIRPGESTLLKPLELEDLEANFARMSEAILRDEAGIENALREKGVLVKEIHHRVKNNLQLISSIINMQIRGARHEETKTTLRQVQDRVVSLATIHRDLYQSQEGGGSM</sequence>
<accession>A0AAN0NGT5</accession>
<evidence type="ECO:0000256" key="2">
    <source>
        <dbReference type="ARBA" id="ARBA00012438"/>
    </source>
</evidence>
<evidence type="ECO:0000256" key="8">
    <source>
        <dbReference type="SAM" id="Phobius"/>
    </source>
</evidence>
<evidence type="ECO:0000313" key="11">
    <source>
        <dbReference type="Proteomes" id="UP001451782"/>
    </source>
</evidence>
<keyword evidence="7" id="KW-0067">ATP-binding</keyword>
<gene>
    <name evidence="10" type="ORF">AABB28_16715</name>
</gene>
<evidence type="ECO:0000313" key="10">
    <source>
        <dbReference type="EMBL" id="WZU63465.1"/>
    </source>
</evidence>
<keyword evidence="5" id="KW-0547">Nucleotide-binding</keyword>
<dbReference type="PANTHER" id="PTHR41523:SF8">
    <property type="entry name" value="ETHYLENE RESPONSE SENSOR PROTEIN"/>
    <property type="match status" value="1"/>
</dbReference>
<keyword evidence="3" id="KW-0597">Phosphoprotein</keyword>
<dbReference type="RefSeq" id="WP_342069846.1">
    <property type="nucleotide sequence ID" value="NZ_CP151762.1"/>
</dbReference>
<feature type="domain" description="Signal transduction histidine kinase subgroup 2 dimerisation and phosphoacceptor" evidence="9">
    <location>
        <begin position="309"/>
        <end position="363"/>
    </location>
</feature>
<keyword evidence="6 10" id="KW-0418">Kinase</keyword>
<feature type="transmembrane region" description="Helical" evidence="8">
    <location>
        <begin position="220"/>
        <end position="242"/>
    </location>
</feature>
<name>A0AAN0NGT5_9RHOB</name>
<dbReference type="EC" id="2.7.13.3" evidence="2"/>
<keyword evidence="11" id="KW-1185">Reference proteome</keyword>